<reference evidence="1 2" key="1">
    <citation type="journal article" date="2011" name="J. Bacteriol.">
        <title>Complete genome sequences of the chemolithoautotrophic Oligotropha carboxidovorans strains OM4 and OM5.</title>
        <authorList>
            <person name="Volland S."/>
            <person name="Rachinger M."/>
            <person name="Strittmatter A."/>
            <person name="Daniel R."/>
            <person name="Gottschalk G."/>
            <person name="Meyer O."/>
        </authorList>
    </citation>
    <scope>NUCLEOTIDE SEQUENCE [LARGE SCALE GENOMIC DNA]</scope>
    <source>
        <strain evidence="2">ATCC 49405 / DSM 1227 / KCTC 32145 / OM5</strain>
    </source>
</reference>
<keyword evidence="2" id="KW-1185">Reference proteome</keyword>
<gene>
    <name evidence="1" type="ordered locus">OCA5_c12520</name>
</gene>
<accession>B6JHC5</accession>
<proteinExistence type="predicted"/>
<protein>
    <submittedName>
        <fullName evidence="1">Uncharacterized protein</fullName>
    </submittedName>
</protein>
<dbReference type="RefSeq" id="WP_012563960.1">
    <property type="nucleotide sequence ID" value="NC_011386.1"/>
</dbReference>
<dbReference type="EMBL" id="CP002826">
    <property type="protein sequence ID" value="AEI05968.1"/>
    <property type="molecule type" value="Genomic_DNA"/>
</dbReference>
<name>B6JHC5_AFIC5</name>
<dbReference type="KEGG" id="ocg:OCA5_c12520"/>
<dbReference type="KEGG" id="oca:OCAR_6824"/>
<dbReference type="AlphaFoldDB" id="B6JHC5"/>
<sequence length="106" mass="12206">MHLDKILVDEKQPADLIQGKTVIKYPTVAAAAFEFQKLSPREQKRTRIKSGGFTYTYDEIERLCYAKDEISCSTKPRRLTNLARIKKAPFSYRASRRQAHDSVLSN</sequence>
<dbReference type="Proteomes" id="UP000007730">
    <property type="component" value="Chromosome"/>
</dbReference>
<dbReference type="OrthoDB" id="8266054at2"/>
<organism evidence="1 2">
    <name type="scientific">Afipia carboxidovorans (strain ATCC 49405 / DSM 1227 / KCTC 32145 / OM5)</name>
    <name type="common">Oligotropha carboxidovorans</name>
    <dbReference type="NCBI Taxonomy" id="504832"/>
    <lineage>
        <taxon>Bacteria</taxon>
        <taxon>Pseudomonadati</taxon>
        <taxon>Pseudomonadota</taxon>
        <taxon>Alphaproteobacteria</taxon>
        <taxon>Hyphomicrobiales</taxon>
        <taxon>Nitrobacteraceae</taxon>
        <taxon>Afipia</taxon>
    </lineage>
</organism>
<dbReference type="HOGENOM" id="CLU_176250_0_0_5"/>
<dbReference type="PATRIC" id="fig|504832.7.peg.1330"/>
<evidence type="ECO:0000313" key="1">
    <source>
        <dbReference type="EMBL" id="AEI05968.1"/>
    </source>
</evidence>
<evidence type="ECO:0000313" key="2">
    <source>
        <dbReference type="Proteomes" id="UP000007730"/>
    </source>
</evidence>
<dbReference type="eggNOG" id="ENOG502ZZ76">
    <property type="taxonomic scope" value="Bacteria"/>
</dbReference>